<sequence length="301" mass="31635">MISPTPPRLLRALLTVIALQSTSVASIWISVDADGTAHTITPTTDVVGGATTTIDAVPYSLTGRVFTITQTDGAVTTSSGNPPPPRATDSDGGRGYFIPCRWNANSAISPFCNPRDRSELYAEEPYYITWDDHGVPEGSGRLVGYLVSSIGARRSNTPLFTFDVALRDGHHAWTPTESDLNGSDVFSFIELVLSYEGYNRTGPVVRVLPPRDEIPEESNDGGSGGGGGGGGGPNVLAIVLPIVFVVLAIFGAAFAFFVIRRRRRNAAGTGPAAKRVSNALGASGPGVAGKGRGSEDWSLWS</sequence>
<evidence type="ECO:0008006" key="6">
    <source>
        <dbReference type="Google" id="ProtNLM"/>
    </source>
</evidence>
<dbReference type="GeneID" id="39575520"/>
<feature type="transmembrane region" description="Helical" evidence="2">
    <location>
        <begin position="235"/>
        <end position="259"/>
    </location>
</feature>
<protein>
    <recommendedName>
        <fullName evidence="6">Mid2 domain-containing protein</fullName>
    </recommendedName>
</protein>
<keyword evidence="3" id="KW-0732">Signal</keyword>
<evidence type="ECO:0000256" key="2">
    <source>
        <dbReference type="SAM" id="Phobius"/>
    </source>
</evidence>
<dbReference type="Proteomes" id="UP000272025">
    <property type="component" value="Unassembled WGS sequence"/>
</dbReference>
<organism evidence="4 5">
    <name type="scientific">Sodiomyces alkalinus (strain CBS 110278 / VKM F-3762 / F11)</name>
    <name type="common">Alkaliphilic filamentous fungus</name>
    <dbReference type="NCBI Taxonomy" id="1314773"/>
    <lineage>
        <taxon>Eukaryota</taxon>
        <taxon>Fungi</taxon>
        <taxon>Dikarya</taxon>
        <taxon>Ascomycota</taxon>
        <taxon>Pezizomycotina</taxon>
        <taxon>Sordariomycetes</taxon>
        <taxon>Hypocreomycetidae</taxon>
        <taxon>Glomerellales</taxon>
        <taxon>Plectosphaerellaceae</taxon>
        <taxon>Sodiomyces</taxon>
    </lineage>
</organism>
<reference evidence="4 5" key="1">
    <citation type="journal article" date="2018" name="Mol. Ecol.">
        <title>The obligate alkalophilic soda-lake fungus Sodiomyces alkalinus has shifted to a protein diet.</title>
        <authorList>
            <person name="Grum-Grzhimaylo A.A."/>
            <person name="Falkoski D.L."/>
            <person name="van den Heuvel J."/>
            <person name="Valero-Jimenez C.A."/>
            <person name="Min B."/>
            <person name="Choi I.G."/>
            <person name="Lipzen A."/>
            <person name="Daum C.G."/>
            <person name="Aanen D.K."/>
            <person name="Tsang A."/>
            <person name="Henrissat B."/>
            <person name="Bilanenko E.N."/>
            <person name="de Vries R.P."/>
            <person name="van Kan J.A.L."/>
            <person name="Grigoriev I.V."/>
            <person name="Debets A.J.M."/>
        </authorList>
    </citation>
    <scope>NUCLEOTIDE SEQUENCE [LARGE SCALE GENOMIC DNA]</scope>
    <source>
        <strain evidence="4 5">F11</strain>
    </source>
</reference>
<feature type="chain" id="PRO_5018172808" description="Mid2 domain-containing protein" evidence="3">
    <location>
        <begin position="26"/>
        <end position="301"/>
    </location>
</feature>
<keyword evidence="2" id="KW-1133">Transmembrane helix</keyword>
<keyword evidence="5" id="KW-1185">Reference proteome</keyword>
<keyword evidence="2" id="KW-0472">Membrane</keyword>
<name>A0A3N2PU66_SODAK</name>
<evidence type="ECO:0000256" key="1">
    <source>
        <dbReference type="SAM" id="MobiDB-lite"/>
    </source>
</evidence>
<dbReference type="Pfam" id="PF14610">
    <property type="entry name" value="Psg1"/>
    <property type="match status" value="1"/>
</dbReference>
<dbReference type="InterPro" id="IPR028000">
    <property type="entry name" value="Pma1"/>
</dbReference>
<gene>
    <name evidence="4" type="ORF">SODALDRAFT_179419</name>
</gene>
<evidence type="ECO:0000256" key="3">
    <source>
        <dbReference type="SAM" id="SignalP"/>
    </source>
</evidence>
<evidence type="ECO:0000313" key="5">
    <source>
        <dbReference type="Proteomes" id="UP000272025"/>
    </source>
</evidence>
<feature type="signal peptide" evidence="3">
    <location>
        <begin position="1"/>
        <end position="25"/>
    </location>
</feature>
<dbReference type="RefSeq" id="XP_028465828.1">
    <property type="nucleotide sequence ID" value="XM_028607042.1"/>
</dbReference>
<dbReference type="OrthoDB" id="4084551at2759"/>
<dbReference type="EMBL" id="ML119056">
    <property type="protein sequence ID" value="ROT38022.1"/>
    <property type="molecule type" value="Genomic_DNA"/>
</dbReference>
<accession>A0A3N2PU66</accession>
<dbReference type="AlphaFoldDB" id="A0A3N2PU66"/>
<keyword evidence="2" id="KW-0812">Transmembrane</keyword>
<feature type="region of interest" description="Disordered" evidence="1">
    <location>
        <begin position="72"/>
        <end position="92"/>
    </location>
</feature>
<evidence type="ECO:0000313" key="4">
    <source>
        <dbReference type="EMBL" id="ROT38022.1"/>
    </source>
</evidence>
<proteinExistence type="predicted"/>